<dbReference type="AlphaFoldDB" id="B1ZRC1"/>
<organism evidence="1 2">
    <name type="scientific">Opitutus terrae (strain DSM 11246 / JCM 15787 / PB90-1)</name>
    <dbReference type="NCBI Taxonomy" id="452637"/>
    <lineage>
        <taxon>Bacteria</taxon>
        <taxon>Pseudomonadati</taxon>
        <taxon>Verrucomicrobiota</taxon>
        <taxon>Opitutia</taxon>
        <taxon>Opitutales</taxon>
        <taxon>Opitutaceae</taxon>
        <taxon>Opitutus</taxon>
    </lineage>
</organism>
<accession>B1ZRC1</accession>
<dbReference type="Proteomes" id="UP000007013">
    <property type="component" value="Chromosome"/>
</dbReference>
<keyword evidence="2" id="KW-1185">Reference proteome</keyword>
<protein>
    <submittedName>
        <fullName evidence="1">Uncharacterized protein</fullName>
    </submittedName>
</protein>
<proteinExistence type="predicted"/>
<evidence type="ECO:0000313" key="1">
    <source>
        <dbReference type="EMBL" id="ACB74608.1"/>
    </source>
</evidence>
<sequence>MALGFWGVAAMKRRTGAQAKELMRSPKKVVALARAKATSNWDPFSESGERRWQLIFGVGFAVLVGLNFSGL</sequence>
<dbReference type="KEGG" id="ote:Oter_1323"/>
<name>B1ZRC1_OPITP</name>
<evidence type="ECO:0000313" key="2">
    <source>
        <dbReference type="Proteomes" id="UP000007013"/>
    </source>
</evidence>
<dbReference type="EMBL" id="CP001032">
    <property type="protein sequence ID" value="ACB74608.1"/>
    <property type="molecule type" value="Genomic_DNA"/>
</dbReference>
<gene>
    <name evidence="1" type="ordered locus">Oter_1323</name>
</gene>
<dbReference type="HOGENOM" id="CLU_2736103_0_0_0"/>
<reference evidence="1 2" key="1">
    <citation type="journal article" date="2011" name="J. Bacteriol.">
        <title>Genome sequence of the verrucomicrobium Opitutus terrae PB90-1, an abundant inhabitant of rice paddy soil ecosystems.</title>
        <authorList>
            <person name="van Passel M.W."/>
            <person name="Kant R."/>
            <person name="Palva A."/>
            <person name="Copeland A."/>
            <person name="Lucas S."/>
            <person name="Lapidus A."/>
            <person name="Glavina del Rio T."/>
            <person name="Pitluck S."/>
            <person name="Goltsman E."/>
            <person name="Clum A."/>
            <person name="Sun H."/>
            <person name="Schmutz J."/>
            <person name="Larimer F.W."/>
            <person name="Land M.L."/>
            <person name="Hauser L."/>
            <person name="Kyrpides N."/>
            <person name="Mikhailova N."/>
            <person name="Richardson P.P."/>
            <person name="Janssen P.H."/>
            <person name="de Vos W.M."/>
            <person name="Smidt H."/>
        </authorList>
    </citation>
    <scope>NUCLEOTIDE SEQUENCE [LARGE SCALE GENOMIC DNA]</scope>
    <source>
        <strain evidence="2">DSM 11246 / JCM 15787 / PB90-1</strain>
    </source>
</reference>
<dbReference type="STRING" id="452637.Oter_1323"/>